<sequence>MDLAKDNANDYSNGRGAQFNTANKFLKNTLAKEHPEGIDDWEEPNSKTIFIIGKSKSVVNKVDSPDVGMAYSLNPYQGCEHGCIYCYARNSHEYWGFSAGLDFERKIIVKKDAPELFKKFLAKKGWDATPISLSGNTDCYQPAERKFKLTRQLLEIALQYKQPISMITKNALILRDLDILQDLAKLKLVTVYVSITSLNEKLRLKLEPRTTTAKQRLKIIEELSKVNLPTGVMAAPMIPGLNDYEMPSILKASADNGCKSAGYTVVRLNGVINQIFEDWLRKNFPDRFDKVWHQIQNCHNGNVNDSRFGSRMRGEGNFAEMIRNTFKLHCRLNGLNNERFELDQTLFKVPKAQMSLF</sequence>
<dbReference type="SMART" id="SM00729">
    <property type="entry name" value="Elp3"/>
    <property type="match status" value="1"/>
</dbReference>
<protein>
    <submittedName>
        <fullName evidence="5">PA0069 family radical SAM protein</fullName>
    </submittedName>
</protein>
<dbReference type="Proteomes" id="UP000310477">
    <property type="component" value="Unassembled WGS sequence"/>
</dbReference>
<reference evidence="5 6" key="1">
    <citation type="submission" date="2019-04" db="EMBL/GenBank/DDBJ databases">
        <title>Pedobacter sp. AR-2-6 sp. nov., isolated from Arctic soil.</title>
        <authorList>
            <person name="Dahal R.H."/>
            <person name="Kim D.-U."/>
        </authorList>
    </citation>
    <scope>NUCLEOTIDE SEQUENCE [LARGE SCALE GENOMIC DNA]</scope>
    <source>
        <strain evidence="5 6">AR-2-6</strain>
    </source>
</reference>
<dbReference type="Gene3D" id="3.80.30.30">
    <property type="match status" value="1"/>
</dbReference>
<evidence type="ECO:0000313" key="6">
    <source>
        <dbReference type="Proteomes" id="UP000310477"/>
    </source>
</evidence>
<dbReference type="GO" id="GO:0003824">
    <property type="term" value="F:catalytic activity"/>
    <property type="evidence" value="ECO:0007669"/>
    <property type="project" value="InterPro"/>
</dbReference>
<proteinExistence type="predicted"/>
<dbReference type="SFLD" id="SFLDG01084">
    <property type="entry name" value="Uncharacterised_Radical_SAM_Su"/>
    <property type="match status" value="1"/>
</dbReference>
<organism evidence="5 6">
    <name type="scientific">Pedobacter cryotolerans</name>
    <dbReference type="NCBI Taxonomy" id="2571270"/>
    <lineage>
        <taxon>Bacteria</taxon>
        <taxon>Pseudomonadati</taxon>
        <taxon>Bacteroidota</taxon>
        <taxon>Sphingobacteriia</taxon>
        <taxon>Sphingobacteriales</taxon>
        <taxon>Sphingobacteriaceae</taxon>
        <taxon>Pedobacter</taxon>
    </lineage>
</organism>
<dbReference type="AlphaFoldDB" id="A0A4U1C0K2"/>
<gene>
    <name evidence="5" type="ORF">FA045_16620</name>
</gene>
<dbReference type="InterPro" id="IPR040086">
    <property type="entry name" value="MJ0683-like"/>
</dbReference>
<dbReference type="CDD" id="cd01335">
    <property type="entry name" value="Radical_SAM"/>
    <property type="match status" value="1"/>
</dbReference>
<dbReference type="OrthoDB" id="9785699at2"/>
<evidence type="ECO:0000313" key="5">
    <source>
        <dbReference type="EMBL" id="TKB97376.1"/>
    </source>
</evidence>
<dbReference type="PANTHER" id="PTHR43432:SF3">
    <property type="entry name" value="SLR0285 PROTEIN"/>
    <property type="match status" value="1"/>
</dbReference>
<evidence type="ECO:0000259" key="4">
    <source>
        <dbReference type="SMART" id="SM00729"/>
    </source>
</evidence>
<accession>A0A4U1C0K2</accession>
<keyword evidence="1" id="KW-0479">Metal-binding</keyword>
<keyword evidence="6" id="KW-1185">Reference proteome</keyword>
<dbReference type="GO" id="GO:0051536">
    <property type="term" value="F:iron-sulfur cluster binding"/>
    <property type="evidence" value="ECO:0007669"/>
    <property type="project" value="UniProtKB-KW"/>
</dbReference>
<dbReference type="InterPro" id="IPR006638">
    <property type="entry name" value="Elp3/MiaA/NifB-like_rSAM"/>
</dbReference>
<dbReference type="EMBL" id="SWBO01000012">
    <property type="protein sequence ID" value="TKB97376.1"/>
    <property type="molecule type" value="Genomic_DNA"/>
</dbReference>
<keyword evidence="3" id="KW-0411">Iron-sulfur</keyword>
<evidence type="ECO:0000256" key="2">
    <source>
        <dbReference type="ARBA" id="ARBA00023004"/>
    </source>
</evidence>
<keyword evidence="2" id="KW-0408">Iron</keyword>
<dbReference type="RefSeq" id="WP_136878214.1">
    <property type="nucleotide sequence ID" value="NZ_SWBO01000012.1"/>
</dbReference>
<dbReference type="PANTHER" id="PTHR43432">
    <property type="entry name" value="SLR0285 PROTEIN"/>
    <property type="match status" value="1"/>
</dbReference>
<comment type="caution">
    <text evidence="5">The sequence shown here is derived from an EMBL/GenBank/DDBJ whole genome shotgun (WGS) entry which is preliminary data.</text>
</comment>
<dbReference type="Pfam" id="PF04055">
    <property type="entry name" value="Radical_SAM"/>
    <property type="match status" value="1"/>
</dbReference>
<dbReference type="NCBIfam" id="NF033668">
    <property type="entry name" value="rSAM_PA0069"/>
    <property type="match status" value="1"/>
</dbReference>
<dbReference type="SFLD" id="SFLDS00029">
    <property type="entry name" value="Radical_SAM"/>
    <property type="match status" value="1"/>
</dbReference>
<dbReference type="GO" id="GO:0046872">
    <property type="term" value="F:metal ion binding"/>
    <property type="evidence" value="ECO:0007669"/>
    <property type="project" value="UniProtKB-KW"/>
</dbReference>
<dbReference type="InterPro" id="IPR058240">
    <property type="entry name" value="rSAM_sf"/>
</dbReference>
<dbReference type="InterPro" id="IPR007197">
    <property type="entry name" value="rSAM"/>
</dbReference>
<name>A0A4U1C0K2_9SPHI</name>
<dbReference type="SUPFAM" id="SSF102114">
    <property type="entry name" value="Radical SAM enzymes"/>
    <property type="match status" value="1"/>
</dbReference>
<feature type="domain" description="Elp3/MiaA/NifB-like radical SAM core" evidence="4">
    <location>
        <begin position="69"/>
        <end position="297"/>
    </location>
</feature>
<evidence type="ECO:0000256" key="3">
    <source>
        <dbReference type="ARBA" id="ARBA00023014"/>
    </source>
</evidence>
<evidence type="ECO:0000256" key="1">
    <source>
        <dbReference type="ARBA" id="ARBA00022723"/>
    </source>
</evidence>